<dbReference type="SUPFAM" id="SSF56784">
    <property type="entry name" value="HAD-like"/>
    <property type="match status" value="1"/>
</dbReference>
<dbReference type="InterPro" id="IPR003337">
    <property type="entry name" value="Trehalose_PPase"/>
</dbReference>
<organism evidence="5 6">
    <name type="scientific">Candidatus Nomurabacteria bacterium RIFCSPLOWO2_02_FULL_40_67</name>
    <dbReference type="NCBI Taxonomy" id="1801787"/>
    <lineage>
        <taxon>Bacteria</taxon>
        <taxon>Candidatus Nomuraibacteriota</taxon>
    </lineage>
</organism>
<comment type="pathway">
    <text evidence="1 4">Glycan biosynthesis; trehalose biosynthesis.</text>
</comment>
<name>A0A1F6Y3B5_9BACT</name>
<dbReference type="GO" id="GO:0046872">
    <property type="term" value="F:metal ion binding"/>
    <property type="evidence" value="ECO:0007669"/>
    <property type="project" value="UniProtKB-KW"/>
</dbReference>
<keyword evidence="3 4" id="KW-0378">Hydrolase</keyword>
<evidence type="ECO:0000256" key="3">
    <source>
        <dbReference type="ARBA" id="ARBA00022801"/>
    </source>
</evidence>
<dbReference type="InterPro" id="IPR023214">
    <property type="entry name" value="HAD_sf"/>
</dbReference>
<dbReference type="Gene3D" id="3.40.50.1000">
    <property type="entry name" value="HAD superfamily/HAD-like"/>
    <property type="match status" value="1"/>
</dbReference>
<comment type="caution">
    <text evidence="5">The sequence shown here is derived from an EMBL/GenBank/DDBJ whole genome shotgun (WGS) entry which is preliminary data.</text>
</comment>
<dbReference type="GO" id="GO:0005992">
    <property type="term" value="P:trehalose biosynthetic process"/>
    <property type="evidence" value="ECO:0007669"/>
    <property type="project" value="UniProtKB-UniPathway"/>
</dbReference>
<dbReference type="NCBIfam" id="TIGR01484">
    <property type="entry name" value="HAD-SF-IIB"/>
    <property type="match status" value="1"/>
</dbReference>
<keyword evidence="4" id="KW-0479">Metal-binding</keyword>
<dbReference type="InterPro" id="IPR036412">
    <property type="entry name" value="HAD-like_sf"/>
</dbReference>
<evidence type="ECO:0000256" key="1">
    <source>
        <dbReference type="ARBA" id="ARBA00005199"/>
    </source>
</evidence>
<comment type="cofactor">
    <cofactor evidence="4">
        <name>Mg(2+)</name>
        <dbReference type="ChEBI" id="CHEBI:18420"/>
    </cofactor>
</comment>
<evidence type="ECO:0000313" key="6">
    <source>
        <dbReference type="Proteomes" id="UP000177693"/>
    </source>
</evidence>
<gene>
    <name evidence="5" type="ORF">A3I23_03935</name>
</gene>
<evidence type="ECO:0000256" key="2">
    <source>
        <dbReference type="ARBA" id="ARBA00008770"/>
    </source>
</evidence>
<dbReference type="PANTHER" id="PTHR43768">
    <property type="entry name" value="TREHALOSE 6-PHOSPHATE PHOSPHATASE"/>
    <property type="match status" value="1"/>
</dbReference>
<evidence type="ECO:0000256" key="4">
    <source>
        <dbReference type="RuleBase" id="RU361117"/>
    </source>
</evidence>
<comment type="similarity">
    <text evidence="2 4">Belongs to the trehalose phosphatase family.</text>
</comment>
<comment type="catalytic activity">
    <reaction evidence="4">
        <text>alpha,alpha-trehalose 6-phosphate + H2O = alpha,alpha-trehalose + phosphate</text>
        <dbReference type="Rhea" id="RHEA:23420"/>
        <dbReference type="ChEBI" id="CHEBI:15377"/>
        <dbReference type="ChEBI" id="CHEBI:16551"/>
        <dbReference type="ChEBI" id="CHEBI:43474"/>
        <dbReference type="ChEBI" id="CHEBI:58429"/>
        <dbReference type="EC" id="3.1.3.12"/>
    </reaction>
</comment>
<dbReference type="InterPro" id="IPR044651">
    <property type="entry name" value="OTSB-like"/>
</dbReference>
<comment type="function">
    <text evidence="4">Removes the phosphate from trehalose 6-phosphate to produce free trehalose.</text>
</comment>
<dbReference type="InterPro" id="IPR006379">
    <property type="entry name" value="HAD-SF_hydro_IIB"/>
</dbReference>
<evidence type="ECO:0000313" key="5">
    <source>
        <dbReference type="EMBL" id="OGJ00877.1"/>
    </source>
</evidence>
<dbReference type="UniPathway" id="UPA00299"/>
<dbReference type="PANTHER" id="PTHR43768:SF3">
    <property type="entry name" value="TREHALOSE 6-PHOSPHATE PHOSPHATASE"/>
    <property type="match status" value="1"/>
</dbReference>
<dbReference type="EC" id="3.1.3.12" evidence="4"/>
<dbReference type="NCBIfam" id="TIGR00685">
    <property type="entry name" value="T6PP"/>
    <property type="match status" value="1"/>
</dbReference>
<accession>A0A1F6Y3B5</accession>
<protein>
    <recommendedName>
        <fullName evidence="4">Trehalose 6-phosphate phosphatase</fullName>
        <ecNumber evidence="4">3.1.3.12</ecNumber>
    </recommendedName>
</protein>
<dbReference type="AlphaFoldDB" id="A0A1F6Y3B5"/>
<keyword evidence="4" id="KW-0460">Magnesium</keyword>
<dbReference type="Gene3D" id="3.30.70.1020">
    <property type="entry name" value="Trehalose-6-phosphate phosphatase related protein, domain 2"/>
    <property type="match status" value="1"/>
</dbReference>
<proteinExistence type="inferred from homology"/>
<dbReference type="Proteomes" id="UP000177693">
    <property type="component" value="Unassembled WGS sequence"/>
</dbReference>
<dbReference type="Pfam" id="PF02358">
    <property type="entry name" value="Trehalose_PPase"/>
    <property type="match status" value="1"/>
</dbReference>
<sequence length="259" mass="29529">MKYFFKHKIQIERKLNARAPVLFLDFDLTLSPLARNPNHAFLPVATKNVLKEISAHIPVVVITGRKLSDIKKRVGIKTLIYIGNHGLEHEKSGITKSAPLSILPKNGLKKIKNKFLNLAKKYPGVLVEEKKFTIALHYRLLPRENKSAFLIEVKKIHPSLKKHGLRGSFDKKTFDVRPDTKTNKGTACLWVLETLQNKSHKKLTPIYIGDGKTDEDAFRALPQGITIRVGKSKHSYAEYYVSNVGEVRKFLVWLLKLFI</sequence>
<dbReference type="GO" id="GO:0004805">
    <property type="term" value="F:trehalose-phosphatase activity"/>
    <property type="evidence" value="ECO:0007669"/>
    <property type="project" value="UniProtKB-EC"/>
</dbReference>
<reference evidence="5 6" key="1">
    <citation type="journal article" date="2016" name="Nat. Commun.">
        <title>Thousands of microbial genomes shed light on interconnected biogeochemical processes in an aquifer system.</title>
        <authorList>
            <person name="Anantharaman K."/>
            <person name="Brown C.T."/>
            <person name="Hug L.A."/>
            <person name="Sharon I."/>
            <person name="Castelle C.J."/>
            <person name="Probst A.J."/>
            <person name="Thomas B.C."/>
            <person name="Singh A."/>
            <person name="Wilkins M.J."/>
            <person name="Karaoz U."/>
            <person name="Brodie E.L."/>
            <person name="Williams K.H."/>
            <person name="Hubbard S.S."/>
            <person name="Banfield J.F."/>
        </authorList>
    </citation>
    <scope>NUCLEOTIDE SEQUENCE [LARGE SCALE GENOMIC DNA]</scope>
</reference>
<dbReference type="EMBL" id="MFVL01000026">
    <property type="protein sequence ID" value="OGJ00877.1"/>
    <property type="molecule type" value="Genomic_DNA"/>
</dbReference>